<organism evidence="11 12">
    <name type="scientific">Lasius niger</name>
    <name type="common">Black garden ant</name>
    <dbReference type="NCBI Taxonomy" id="67767"/>
    <lineage>
        <taxon>Eukaryota</taxon>
        <taxon>Metazoa</taxon>
        <taxon>Ecdysozoa</taxon>
        <taxon>Arthropoda</taxon>
        <taxon>Hexapoda</taxon>
        <taxon>Insecta</taxon>
        <taxon>Pterygota</taxon>
        <taxon>Neoptera</taxon>
        <taxon>Endopterygota</taxon>
        <taxon>Hymenoptera</taxon>
        <taxon>Apocrita</taxon>
        <taxon>Aculeata</taxon>
        <taxon>Formicoidea</taxon>
        <taxon>Formicidae</taxon>
        <taxon>Formicinae</taxon>
        <taxon>Lasius</taxon>
        <taxon>Lasius</taxon>
    </lineage>
</organism>
<dbReference type="NCBIfam" id="TIGR01740">
    <property type="entry name" value="pyrF"/>
    <property type="match status" value="1"/>
</dbReference>
<evidence type="ECO:0000259" key="10">
    <source>
        <dbReference type="SMART" id="SM00934"/>
    </source>
</evidence>
<dbReference type="EC" id="4.1.1.23" evidence="2 9"/>
<evidence type="ECO:0000256" key="1">
    <source>
        <dbReference type="ARBA" id="ARBA00004861"/>
    </source>
</evidence>
<dbReference type="InterPro" id="IPR001754">
    <property type="entry name" value="OMPdeCOase_dom"/>
</dbReference>
<feature type="binding site" evidence="8">
    <location>
        <position position="228"/>
    </location>
    <ligand>
        <name>substrate</name>
    </ligand>
</feature>
<feature type="binding site" evidence="8">
    <location>
        <position position="138"/>
    </location>
    <ligand>
        <name>substrate</name>
    </ligand>
</feature>
<comment type="similarity">
    <text evidence="9">Belongs to the OMP decarboxylase family.</text>
</comment>
<dbReference type="Proteomes" id="UP000036403">
    <property type="component" value="Unassembled WGS sequence"/>
</dbReference>
<dbReference type="GO" id="GO:0006207">
    <property type="term" value="P:'de novo' pyrimidine nucleobase biosynthetic process"/>
    <property type="evidence" value="ECO:0007669"/>
    <property type="project" value="InterPro"/>
</dbReference>
<feature type="domain" description="Orotidine 5'-phosphate decarboxylase" evidence="10">
    <location>
        <begin position="20"/>
        <end position="244"/>
    </location>
</feature>
<keyword evidence="4 9" id="KW-0210">Decarboxylase</keyword>
<dbReference type="PROSITE" id="PS00156">
    <property type="entry name" value="OMPDECASE"/>
    <property type="match status" value="1"/>
</dbReference>
<dbReference type="PANTHER" id="PTHR32119:SF2">
    <property type="entry name" value="OROTIDINE 5'-PHOSPHATE DECARBOXYLASE"/>
    <property type="match status" value="1"/>
</dbReference>
<feature type="active site" description="For OMPdecase activity" evidence="7">
    <location>
        <position position="74"/>
    </location>
</feature>
<dbReference type="EMBL" id="LBMM01008310">
    <property type="protein sequence ID" value="KMQ88989.1"/>
    <property type="molecule type" value="Genomic_DNA"/>
</dbReference>
<protein>
    <recommendedName>
        <fullName evidence="3 9">Orotidine 5'-phosphate decarboxylase</fullName>
        <ecNumber evidence="2 9">4.1.1.23</ecNumber>
    </recommendedName>
</protein>
<dbReference type="InterPro" id="IPR047596">
    <property type="entry name" value="OMPdecase_bac"/>
</dbReference>
<comment type="pathway">
    <text evidence="1 9">Pyrimidine metabolism; UMP biosynthesis via de novo pathway; UMP from orotate: step 2/2.</text>
</comment>
<feature type="binding site" evidence="8">
    <location>
        <position position="26"/>
    </location>
    <ligand>
        <name>substrate</name>
    </ligand>
</feature>
<evidence type="ECO:0000256" key="2">
    <source>
        <dbReference type="ARBA" id="ARBA00012321"/>
    </source>
</evidence>
<sequence>MMNPNSISANNAHRLANRTGLIAALDTPSLDRAEAIAKAIAPHTDMLKTGMEYCYGAGLEKTKEIEQILPIFMDLKLYDIPATVKKGMKSLMRYRPSMVTIHASGGAEMVKAAKEGLLEGAKENKAAPPILLAVTVLTSFSAEALSQTGVPLSPLDQAVLLGKLAIKAGADGLVCSGHELARLRQELGKKPVLVTPGIRPLGTDTHDQKRTMTPAEAAKAGADWIVVGRPITQASDPAEAAKDIQEELLNALKTA</sequence>
<dbReference type="SUPFAM" id="SSF51366">
    <property type="entry name" value="Ribulose-phoshate binding barrel"/>
    <property type="match status" value="1"/>
</dbReference>
<proteinExistence type="inferred from homology"/>
<evidence type="ECO:0000313" key="12">
    <source>
        <dbReference type="Proteomes" id="UP000036403"/>
    </source>
</evidence>
<dbReference type="PANTHER" id="PTHR32119">
    <property type="entry name" value="OROTIDINE 5'-PHOSPHATE DECARBOXYLASE"/>
    <property type="match status" value="1"/>
</dbReference>
<evidence type="ECO:0000256" key="9">
    <source>
        <dbReference type="RuleBase" id="RU000512"/>
    </source>
</evidence>
<dbReference type="InterPro" id="IPR013785">
    <property type="entry name" value="Aldolase_TIM"/>
</dbReference>
<dbReference type="SMART" id="SM00934">
    <property type="entry name" value="OMPdecase"/>
    <property type="match status" value="1"/>
</dbReference>
<dbReference type="CDD" id="cd04725">
    <property type="entry name" value="OMP_decarboxylase_like"/>
    <property type="match status" value="1"/>
</dbReference>
<keyword evidence="12" id="KW-1185">Reference proteome</keyword>
<dbReference type="Pfam" id="PF00215">
    <property type="entry name" value="OMPdecase"/>
    <property type="match status" value="1"/>
</dbReference>
<evidence type="ECO:0000256" key="8">
    <source>
        <dbReference type="PIRSR" id="PIRSR614732-2"/>
    </source>
</evidence>
<dbReference type="NCBIfam" id="NF001273">
    <property type="entry name" value="PRK00230.1"/>
    <property type="match status" value="1"/>
</dbReference>
<evidence type="ECO:0000256" key="3">
    <source>
        <dbReference type="ARBA" id="ARBA00021923"/>
    </source>
</evidence>
<comment type="caution">
    <text evidence="11">The sequence shown here is derived from an EMBL/GenBank/DDBJ whole genome shotgun (WGS) entry which is preliminary data.</text>
</comment>
<dbReference type="HAMAP" id="MF_01200_B">
    <property type="entry name" value="OMPdecase_type1_B"/>
    <property type="match status" value="1"/>
</dbReference>
<dbReference type="GO" id="GO:0044205">
    <property type="term" value="P:'de novo' UMP biosynthetic process"/>
    <property type="evidence" value="ECO:0007669"/>
    <property type="project" value="UniProtKB-UniPathway"/>
</dbReference>
<gene>
    <name evidence="11" type="ORF">RF55_11438</name>
</gene>
<evidence type="ECO:0000256" key="7">
    <source>
        <dbReference type="PIRSR" id="PIRSR614732-1"/>
    </source>
</evidence>
<accession>A0A0J7KFC7</accession>
<feature type="active site" description="For OMPdecase activity" evidence="7">
    <location>
        <position position="76"/>
    </location>
</feature>
<dbReference type="InterPro" id="IPR014732">
    <property type="entry name" value="OMPdecase"/>
</dbReference>
<evidence type="ECO:0000256" key="5">
    <source>
        <dbReference type="ARBA" id="ARBA00022975"/>
    </source>
</evidence>
<feature type="active site" description="For OMPdecase activity" evidence="7">
    <location>
        <position position="79"/>
    </location>
</feature>
<dbReference type="InterPro" id="IPR018089">
    <property type="entry name" value="OMPdecase_AS"/>
</dbReference>
<dbReference type="PaxDb" id="67767-A0A0J7KFC7"/>
<dbReference type="OrthoDB" id="10262284at2759"/>
<keyword evidence="5 9" id="KW-0665">Pyrimidine biosynthesis</keyword>
<reference evidence="11 12" key="1">
    <citation type="submission" date="2015-04" db="EMBL/GenBank/DDBJ databases">
        <title>Lasius niger genome sequencing.</title>
        <authorList>
            <person name="Konorov E.A."/>
            <person name="Nikitin M.A."/>
            <person name="Kirill M.V."/>
            <person name="Chang P."/>
        </authorList>
    </citation>
    <scope>NUCLEOTIDE SEQUENCE [LARGE SCALE GENOMIC DNA]</scope>
    <source>
        <tissue evidence="11">Whole</tissue>
    </source>
</reference>
<feature type="binding site" evidence="8">
    <location>
        <position position="229"/>
    </location>
    <ligand>
        <name>substrate</name>
    </ligand>
</feature>
<evidence type="ECO:0000256" key="4">
    <source>
        <dbReference type="ARBA" id="ARBA00022793"/>
    </source>
</evidence>
<feature type="binding site" evidence="8">
    <location>
        <position position="208"/>
    </location>
    <ligand>
        <name>substrate</name>
    </ligand>
</feature>
<dbReference type="STRING" id="67767.A0A0J7KFC7"/>
<name>A0A0J7KFC7_LASNI</name>
<dbReference type="InterPro" id="IPR011060">
    <property type="entry name" value="RibuloseP-bd_barrel"/>
</dbReference>
<dbReference type="GO" id="GO:0005829">
    <property type="term" value="C:cytosol"/>
    <property type="evidence" value="ECO:0007669"/>
    <property type="project" value="TreeGrafter"/>
</dbReference>
<dbReference type="UniPathway" id="UPA00070">
    <property type="reaction ID" value="UER00120"/>
</dbReference>
<dbReference type="Gene3D" id="3.20.20.70">
    <property type="entry name" value="Aldolase class I"/>
    <property type="match status" value="1"/>
</dbReference>
<feature type="binding site" evidence="8">
    <location>
        <position position="48"/>
    </location>
    <ligand>
        <name>substrate</name>
    </ligand>
</feature>
<evidence type="ECO:0000313" key="11">
    <source>
        <dbReference type="EMBL" id="KMQ88989.1"/>
    </source>
</evidence>
<comment type="catalytic activity">
    <reaction evidence="9">
        <text>orotidine 5'-phosphate + H(+) = UMP + CO2</text>
        <dbReference type="Rhea" id="RHEA:11596"/>
        <dbReference type="ChEBI" id="CHEBI:15378"/>
        <dbReference type="ChEBI" id="CHEBI:16526"/>
        <dbReference type="ChEBI" id="CHEBI:57538"/>
        <dbReference type="ChEBI" id="CHEBI:57865"/>
        <dbReference type="EC" id="4.1.1.23"/>
    </reaction>
</comment>
<dbReference type="AlphaFoldDB" id="A0A0J7KFC7"/>
<dbReference type="GO" id="GO:0004590">
    <property type="term" value="F:orotidine-5'-phosphate decarboxylase activity"/>
    <property type="evidence" value="ECO:0007669"/>
    <property type="project" value="UniProtKB-EC"/>
</dbReference>
<keyword evidence="6 9" id="KW-0456">Lyase</keyword>
<evidence type="ECO:0000256" key="6">
    <source>
        <dbReference type="ARBA" id="ARBA00023239"/>
    </source>
</evidence>
<feature type="binding site" evidence="8">
    <location>
        <position position="199"/>
    </location>
    <ligand>
        <name>substrate</name>
    </ligand>
</feature>